<dbReference type="Proteomes" id="UP000238322">
    <property type="component" value="Unassembled WGS sequence"/>
</dbReference>
<accession>A0A2S8FS64</accession>
<comment type="caution">
    <text evidence="1">The sequence shown here is derived from an EMBL/GenBank/DDBJ whole genome shotgun (WGS) entry which is preliminary data.</text>
</comment>
<gene>
    <name evidence="1" type="ORF">C5Y83_16230</name>
</gene>
<dbReference type="RefSeq" id="WP_105330751.1">
    <property type="nucleotide sequence ID" value="NZ_PUHY01000010.1"/>
</dbReference>
<organism evidence="1 2">
    <name type="scientific">Blastopirellula marina</name>
    <dbReference type="NCBI Taxonomy" id="124"/>
    <lineage>
        <taxon>Bacteria</taxon>
        <taxon>Pseudomonadati</taxon>
        <taxon>Planctomycetota</taxon>
        <taxon>Planctomycetia</taxon>
        <taxon>Pirellulales</taxon>
        <taxon>Pirellulaceae</taxon>
        <taxon>Blastopirellula</taxon>
    </lineage>
</organism>
<proteinExistence type="predicted"/>
<dbReference type="EMBL" id="PUHY01000010">
    <property type="protein sequence ID" value="PQO35022.1"/>
    <property type="molecule type" value="Genomic_DNA"/>
</dbReference>
<evidence type="ECO:0000313" key="2">
    <source>
        <dbReference type="Proteomes" id="UP000238322"/>
    </source>
</evidence>
<sequence>MVKAWHVVMRLASCPEWNSEAEGEPVQVEFPQYLPEGAGFIVREVTLMYSFARLQCEAAEKGITVTPGDVVRLYVFDADDKRPTQIPKVINFVACGCGCQGLKPETNRVAMLRPSLN</sequence>
<name>A0A2S8FS64_9BACT</name>
<evidence type="ECO:0000313" key="1">
    <source>
        <dbReference type="EMBL" id="PQO35022.1"/>
    </source>
</evidence>
<dbReference type="AlphaFoldDB" id="A0A2S8FS64"/>
<protein>
    <submittedName>
        <fullName evidence="1">Uncharacterized protein</fullName>
    </submittedName>
</protein>
<reference evidence="1 2" key="1">
    <citation type="submission" date="2018-02" db="EMBL/GenBank/DDBJ databases">
        <title>Comparative genomes isolates from brazilian mangrove.</title>
        <authorList>
            <person name="Araujo J.E."/>
            <person name="Taketani R.G."/>
            <person name="Silva M.C.P."/>
            <person name="Loureco M.V."/>
            <person name="Andreote F.D."/>
        </authorList>
    </citation>
    <scope>NUCLEOTIDE SEQUENCE [LARGE SCALE GENOMIC DNA]</scope>
    <source>
        <strain evidence="1 2">Hex-1 MGV</strain>
    </source>
</reference>